<evidence type="ECO:0000313" key="5">
    <source>
        <dbReference type="EMBL" id="KAI1856416.1"/>
    </source>
</evidence>
<dbReference type="Proteomes" id="UP000829685">
    <property type="component" value="Unassembled WGS sequence"/>
</dbReference>
<dbReference type="SUPFAM" id="SSF50978">
    <property type="entry name" value="WD40 repeat-like"/>
    <property type="match status" value="1"/>
</dbReference>
<dbReference type="InterPro" id="IPR045159">
    <property type="entry name" value="DCAF7-like"/>
</dbReference>
<feature type="repeat" description="WD" evidence="3">
    <location>
        <begin position="419"/>
        <end position="461"/>
    </location>
</feature>
<comment type="caution">
    <text evidence="5">The sequence shown here is derived from an EMBL/GenBank/DDBJ whole genome shotgun (WGS) entry which is preliminary data.</text>
</comment>
<keyword evidence="2" id="KW-0677">Repeat</keyword>
<dbReference type="PANTHER" id="PTHR19919">
    <property type="entry name" value="WD REPEAT CONTAINING PROTEIN"/>
    <property type="match status" value="1"/>
</dbReference>
<feature type="compositionally biased region" description="Polar residues" evidence="4">
    <location>
        <begin position="135"/>
        <end position="145"/>
    </location>
</feature>
<dbReference type="InterPro" id="IPR015943">
    <property type="entry name" value="WD40/YVTN_repeat-like_dom_sf"/>
</dbReference>
<dbReference type="PROSITE" id="PS50294">
    <property type="entry name" value="WD_REPEATS_REGION"/>
    <property type="match status" value="1"/>
</dbReference>
<protein>
    <submittedName>
        <fullName evidence="5">Uncharacterized protein</fullName>
    </submittedName>
</protein>
<evidence type="ECO:0000256" key="3">
    <source>
        <dbReference type="PROSITE-ProRule" id="PRU00221"/>
    </source>
</evidence>
<feature type="repeat" description="WD" evidence="3">
    <location>
        <begin position="574"/>
        <end position="616"/>
    </location>
</feature>
<dbReference type="Pfam" id="PF00400">
    <property type="entry name" value="WD40"/>
    <property type="match status" value="3"/>
</dbReference>
<sequence>MNQSQPYGAPRRTGADTGSGPGAASASGGGPGGASSSYGSHDELHMSPTAAAQLSPRDYGSAPGPHIKLEQAASQPVTPAAAHYAHGNSASSVPNVLQPAGGLGPSGAGASASASASVSVSAGAGATSGARPPIITTNTAPTLPTMSGAIPHHHHHHHHQPQQSPGDYSSPSKPPTLNISSASSHAYSRSSPSAAPYESASSSGYTPYTPTTPGGSVAGPSQFMSPQDKYGAPGSQRNISNTPLGLADIRPRADSSLSDGQPGTSGYELANTQPSTSNYLAPWALYAFDWCKWTPPGKGAGKVAIGSYLEDGHNFIQILDTQIVNAPADVYTPGSSKYSVEFTKVAEATHSYPVTRLLWEPPSSQKQTTDLLATSGDHLRLWSLPSDSQPQYGNNINRPNANMPTSKLTPLALLSNSKTPDHTAPLTSLDWNTVSPSLIITSSIDTTCTIWDIPSLTAKTQLIAHDKEVYDVRFCANSVDVFVSCGQDGSVRMFDLRSLEHSTIIYEPTTKDDRDANGGRISPTLAQQTMSNAPPLMRLATSPHDTHLLATFALDSNVIRILDVRQPGQALLELRGHGGPVNCVEWSPLRRGTLASGGDDCQVLLWDLMNSTPANAPSGSGPGSTDKHLTPVASWQCDYEVGNVGWTPHLANSDGGEWLGVSGGRGVWGVEMPF</sequence>
<keyword evidence="1 3" id="KW-0853">WD repeat</keyword>
<evidence type="ECO:0000256" key="2">
    <source>
        <dbReference type="ARBA" id="ARBA00022737"/>
    </source>
</evidence>
<organism evidence="5 6">
    <name type="scientific">Neoarthrinium moseri</name>
    <dbReference type="NCBI Taxonomy" id="1658444"/>
    <lineage>
        <taxon>Eukaryota</taxon>
        <taxon>Fungi</taxon>
        <taxon>Dikarya</taxon>
        <taxon>Ascomycota</taxon>
        <taxon>Pezizomycotina</taxon>
        <taxon>Sordariomycetes</taxon>
        <taxon>Xylariomycetidae</taxon>
        <taxon>Amphisphaeriales</taxon>
        <taxon>Apiosporaceae</taxon>
        <taxon>Neoarthrinium</taxon>
    </lineage>
</organism>
<dbReference type="PROSITE" id="PS00678">
    <property type="entry name" value="WD_REPEATS_1"/>
    <property type="match status" value="2"/>
</dbReference>
<dbReference type="FunFam" id="2.130.10.10:FF:000561">
    <property type="entry name" value="Putative WD repeat protein"/>
    <property type="match status" value="1"/>
</dbReference>
<keyword evidence="6" id="KW-1185">Reference proteome</keyword>
<feature type="compositionally biased region" description="Polar residues" evidence="4">
    <location>
        <begin position="161"/>
        <end position="179"/>
    </location>
</feature>
<feature type="region of interest" description="Disordered" evidence="4">
    <location>
        <begin position="1"/>
        <end position="66"/>
    </location>
</feature>
<reference evidence="5" key="1">
    <citation type="submission" date="2021-03" db="EMBL/GenBank/DDBJ databases">
        <title>Revisited historic fungal species revealed as producer of novel bioactive compounds through whole genome sequencing and comparative genomics.</title>
        <authorList>
            <person name="Vignolle G.A."/>
            <person name="Hochenegger N."/>
            <person name="Mach R.L."/>
            <person name="Mach-Aigner A.R."/>
            <person name="Javad Rahimi M."/>
            <person name="Salim K.A."/>
            <person name="Chan C.M."/>
            <person name="Lim L.B.L."/>
            <person name="Cai F."/>
            <person name="Druzhinina I.S."/>
            <person name="U'Ren J.M."/>
            <person name="Derntl C."/>
        </authorList>
    </citation>
    <scope>NUCLEOTIDE SEQUENCE</scope>
    <source>
        <strain evidence="5">TUCIM 5799</strain>
    </source>
</reference>
<dbReference type="AlphaFoldDB" id="A0A9Q0AJG7"/>
<accession>A0A9Q0AJG7</accession>
<evidence type="ECO:0000256" key="4">
    <source>
        <dbReference type="SAM" id="MobiDB-lite"/>
    </source>
</evidence>
<dbReference type="PROSITE" id="PS50082">
    <property type="entry name" value="WD_REPEATS_2"/>
    <property type="match status" value="3"/>
</dbReference>
<dbReference type="InterPro" id="IPR036322">
    <property type="entry name" value="WD40_repeat_dom_sf"/>
</dbReference>
<feature type="compositionally biased region" description="Gly residues" evidence="4">
    <location>
        <begin position="17"/>
        <end position="33"/>
    </location>
</feature>
<feature type="repeat" description="WD" evidence="3">
    <location>
        <begin position="462"/>
        <end position="504"/>
    </location>
</feature>
<feature type="compositionally biased region" description="Polar residues" evidence="4">
    <location>
        <begin position="255"/>
        <end position="270"/>
    </location>
</feature>
<dbReference type="InterPro" id="IPR019775">
    <property type="entry name" value="WD40_repeat_CS"/>
</dbReference>
<proteinExistence type="predicted"/>
<feature type="compositionally biased region" description="Basic residues" evidence="4">
    <location>
        <begin position="151"/>
        <end position="160"/>
    </location>
</feature>
<dbReference type="SMART" id="SM00320">
    <property type="entry name" value="WD40"/>
    <property type="match status" value="4"/>
</dbReference>
<evidence type="ECO:0000256" key="1">
    <source>
        <dbReference type="ARBA" id="ARBA00022574"/>
    </source>
</evidence>
<feature type="region of interest" description="Disordered" evidence="4">
    <location>
        <begin position="123"/>
        <end position="270"/>
    </location>
</feature>
<gene>
    <name evidence="5" type="ORF">JX265_011663</name>
</gene>
<dbReference type="Gene3D" id="2.130.10.10">
    <property type="entry name" value="YVTN repeat-like/Quinoprotein amine dehydrogenase"/>
    <property type="match status" value="1"/>
</dbReference>
<dbReference type="InterPro" id="IPR001680">
    <property type="entry name" value="WD40_rpt"/>
</dbReference>
<evidence type="ECO:0000313" key="6">
    <source>
        <dbReference type="Proteomes" id="UP000829685"/>
    </source>
</evidence>
<feature type="compositionally biased region" description="Low complexity" evidence="4">
    <location>
        <begin position="180"/>
        <end position="215"/>
    </location>
</feature>
<name>A0A9Q0AJG7_9PEZI</name>
<dbReference type="EMBL" id="JAFIMR010000044">
    <property type="protein sequence ID" value="KAI1856416.1"/>
    <property type="molecule type" value="Genomic_DNA"/>
</dbReference>